<dbReference type="Gene3D" id="3.40.1350.10">
    <property type="match status" value="1"/>
</dbReference>
<dbReference type="InterPro" id="IPR011335">
    <property type="entry name" value="Restrct_endonuc-II-like"/>
</dbReference>
<dbReference type="AlphaFoldDB" id="A0A3D4V8K3"/>
<dbReference type="PANTHER" id="PTHR34039">
    <property type="entry name" value="UPF0102 PROTEIN YRAN"/>
    <property type="match status" value="1"/>
</dbReference>
<dbReference type="OMA" id="TVLERNW"/>
<reference evidence="3 4" key="1">
    <citation type="journal article" date="2018" name="Nat. Biotechnol.">
        <title>A standardized bacterial taxonomy based on genome phylogeny substantially revises the tree of life.</title>
        <authorList>
            <person name="Parks D.H."/>
            <person name="Chuvochina M."/>
            <person name="Waite D.W."/>
            <person name="Rinke C."/>
            <person name="Skarshewski A."/>
            <person name="Chaumeil P.A."/>
            <person name="Hugenholtz P."/>
        </authorList>
    </citation>
    <scope>NUCLEOTIDE SEQUENCE [LARGE SCALE GENOMIC DNA]</scope>
    <source>
        <strain evidence="3">UBA8844</strain>
    </source>
</reference>
<dbReference type="NCBIfam" id="NF009150">
    <property type="entry name" value="PRK12497.1-3"/>
    <property type="match status" value="1"/>
</dbReference>
<evidence type="ECO:0000256" key="2">
    <source>
        <dbReference type="HAMAP-Rule" id="MF_00048"/>
    </source>
</evidence>
<protein>
    <recommendedName>
        <fullName evidence="2">UPF0102 protein DGD08_08060</fullName>
    </recommendedName>
</protein>
<dbReference type="NCBIfam" id="TIGR00252">
    <property type="entry name" value="YraN family protein"/>
    <property type="match status" value="1"/>
</dbReference>
<dbReference type="GO" id="GO:0003676">
    <property type="term" value="F:nucleic acid binding"/>
    <property type="evidence" value="ECO:0007669"/>
    <property type="project" value="InterPro"/>
</dbReference>
<accession>A0A3D4V8K3</accession>
<dbReference type="InterPro" id="IPR011856">
    <property type="entry name" value="tRNA_endonuc-like_dom_sf"/>
</dbReference>
<evidence type="ECO:0000313" key="3">
    <source>
        <dbReference type="EMBL" id="HCT57154.1"/>
    </source>
</evidence>
<dbReference type="EMBL" id="DPIY01000007">
    <property type="protein sequence ID" value="HCT57154.1"/>
    <property type="molecule type" value="Genomic_DNA"/>
</dbReference>
<sequence length="121" mass="14117">MTRARQELGLLGERIAARWLIREGWQLVAHRFRHGHRDIDLIMQREQEVAFVEVKARRGEAFGSPVEAVHARKRRELVRSAKVWVDRHGTEGLEYRFDVLGILIDGQNVRVRHIEGAFQLS</sequence>
<dbReference type="HAMAP" id="MF_00048">
    <property type="entry name" value="UPF0102"/>
    <property type="match status" value="1"/>
</dbReference>
<dbReference type="InterPro" id="IPR003509">
    <property type="entry name" value="UPF0102_YraN-like"/>
</dbReference>
<gene>
    <name evidence="3" type="ORF">DGD08_08060</name>
</gene>
<proteinExistence type="inferred from homology"/>
<dbReference type="PANTHER" id="PTHR34039:SF1">
    <property type="entry name" value="UPF0102 PROTEIN YRAN"/>
    <property type="match status" value="1"/>
</dbReference>
<name>A0A3D4V8K3_9BACT</name>
<dbReference type="Pfam" id="PF02021">
    <property type="entry name" value="UPF0102"/>
    <property type="match status" value="1"/>
</dbReference>
<evidence type="ECO:0000313" key="4">
    <source>
        <dbReference type="Proteomes" id="UP000264071"/>
    </source>
</evidence>
<organism evidence="3 4">
    <name type="scientific">Gemmatimonas aurantiaca</name>
    <dbReference type="NCBI Taxonomy" id="173480"/>
    <lineage>
        <taxon>Bacteria</taxon>
        <taxon>Pseudomonadati</taxon>
        <taxon>Gemmatimonadota</taxon>
        <taxon>Gemmatimonadia</taxon>
        <taxon>Gemmatimonadales</taxon>
        <taxon>Gemmatimonadaceae</taxon>
        <taxon>Gemmatimonas</taxon>
    </lineage>
</organism>
<dbReference type="Proteomes" id="UP000264071">
    <property type="component" value="Unassembled WGS sequence"/>
</dbReference>
<dbReference type="SUPFAM" id="SSF52980">
    <property type="entry name" value="Restriction endonuclease-like"/>
    <property type="match status" value="1"/>
</dbReference>
<comment type="similarity">
    <text evidence="1 2">Belongs to the UPF0102 family.</text>
</comment>
<comment type="caution">
    <text evidence="3">The sequence shown here is derived from an EMBL/GenBank/DDBJ whole genome shotgun (WGS) entry which is preliminary data.</text>
</comment>
<evidence type="ECO:0000256" key="1">
    <source>
        <dbReference type="ARBA" id="ARBA00006738"/>
    </source>
</evidence>